<evidence type="ECO:0000313" key="3">
    <source>
        <dbReference type="Proteomes" id="UP001469553"/>
    </source>
</evidence>
<proteinExistence type="predicted"/>
<protein>
    <recommendedName>
        <fullName evidence="1">Alkylated DNA repair protein AlkB homologue 8 N-terminal domain-containing protein</fullName>
    </recommendedName>
</protein>
<reference evidence="2 3" key="1">
    <citation type="submission" date="2021-06" db="EMBL/GenBank/DDBJ databases">
        <authorList>
            <person name="Palmer J.M."/>
        </authorList>
    </citation>
    <scope>NUCLEOTIDE SEQUENCE [LARGE SCALE GENOMIC DNA]</scope>
    <source>
        <strain evidence="2 3">AS_MEX2019</strain>
        <tissue evidence="2">Muscle</tissue>
    </source>
</reference>
<name>A0ABV0YGT6_9TELE</name>
<accession>A0ABV0YGT6</accession>
<evidence type="ECO:0000259" key="1">
    <source>
        <dbReference type="Pfam" id="PF09004"/>
    </source>
</evidence>
<feature type="domain" description="Alkylated DNA repair protein AlkB homologue 8 N-terminal" evidence="1">
    <location>
        <begin position="42"/>
        <end position="80"/>
    </location>
</feature>
<organism evidence="2 3">
    <name type="scientific">Ameca splendens</name>
    <dbReference type="NCBI Taxonomy" id="208324"/>
    <lineage>
        <taxon>Eukaryota</taxon>
        <taxon>Metazoa</taxon>
        <taxon>Chordata</taxon>
        <taxon>Craniata</taxon>
        <taxon>Vertebrata</taxon>
        <taxon>Euteleostomi</taxon>
        <taxon>Actinopterygii</taxon>
        <taxon>Neopterygii</taxon>
        <taxon>Teleostei</taxon>
        <taxon>Neoteleostei</taxon>
        <taxon>Acanthomorphata</taxon>
        <taxon>Ovalentaria</taxon>
        <taxon>Atherinomorphae</taxon>
        <taxon>Cyprinodontiformes</taxon>
        <taxon>Goodeidae</taxon>
        <taxon>Ameca</taxon>
    </lineage>
</organism>
<dbReference type="EMBL" id="JAHRIP010031003">
    <property type="protein sequence ID" value="MEQ2292832.1"/>
    <property type="molecule type" value="Genomic_DNA"/>
</dbReference>
<dbReference type="Pfam" id="PF09004">
    <property type="entry name" value="ALKBH8_N"/>
    <property type="match status" value="1"/>
</dbReference>
<sequence length="105" mass="11860">MIFTTPTFSTNHISISGNIIEQVTTFKYLGQTLNINYTFEHHIKDIHKCSQQRLHVLHTLSALHVAPHLLLLLHQSIIQSILLYSSPACTACCQSQIEISFSKSL</sequence>
<evidence type="ECO:0000313" key="2">
    <source>
        <dbReference type="EMBL" id="MEQ2292832.1"/>
    </source>
</evidence>
<keyword evidence="3" id="KW-1185">Reference proteome</keyword>
<dbReference type="Proteomes" id="UP001469553">
    <property type="component" value="Unassembled WGS sequence"/>
</dbReference>
<dbReference type="InterPro" id="IPR015095">
    <property type="entry name" value="AlkB_hom8_N"/>
</dbReference>
<comment type="caution">
    <text evidence="2">The sequence shown here is derived from an EMBL/GenBank/DDBJ whole genome shotgun (WGS) entry which is preliminary data.</text>
</comment>
<gene>
    <name evidence="2" type="ORF">AMECASPLE_026848</name>
</gene>